<name>A0A5J6QLQ5_9GAMM</name>
<evidence type="ECO:0000256" key="1">
    <source>
        <dbReference type="SAM" id="Phobius"/>
    </source>
</evidence>
<keyword evidence="3" id="KW-1185">Reference proteome</keyword>
<organism evidence="2 3">
    <name type="scientific">Metapseudomonas lalkuanensis</name>
    <dbReference type="NCBI Taxonomy" id="2604832"/>
    <lineage>
        <taxon>Bacteria</taxon>
        <taxon>Pseudomonadati</taxon>
        <taxon>Pseudomonadota</taxon>
        <taxon>Gammaproteobacteria</taxon>
        <taxon>Pseudomonadales</taxon>
        <taxon>Pseudomonadaceae</taxon>
        <taxon>Metapseudomonas</taxon>
    </lineage>
</organism>
<dbReference type="Proteomes" id="UP000327179">
    <property type="component" value="Chromosome"/>
</dbReference>
<accession>A0A5J6QLQ5</accession>
<dbReference type="EMBL" id="CP043311">
    <property type="protein sequence ID" value="QEY63363.1"/>
    <property type="molecule type" value="Genomic_DNA"/>
</dbReference>
<proteinExistence type="predicted"/>
<keyword evidence="1" id="KW-0472">Membrane</keyword>
<dbReference type="RefSeq" id="WP_151134010.1">
    <property type="nucleotide sequence ID" value="NZ_CP043311.1"/>
</dbReference>
<keyword evidence="1" id="KW-0812">Transmembrane</keyword>
<sequence length="83" mass="9025">MSKWVRWVGFALIAVGGLLLSPVVDFIPVDLLIWAENLFSAEPPAEHAFLRAVPSQEIPVVELTLMGLGLAIVATTLRFGPKK</sequence>
<feature type="transmembrane region" description="Helical" evidence="1">
    <location>
        <begin position="58"/>
        <end position="77"/>
    </location>
</feature>
<gene>
    <name evidence="2" type="ORF">FXN65_15360</name>
</gene>
<reference evidence="2 3" key="1">
    <citation type="submission" date="2019-08" db="EMBL/GenBank/DDBJ databases">
        <title>Whole-genome Sequencing of e-waste polymer degrading bacterium Pseudomonas sp. strain PE08.</title>
        <authorList>
            <person name="Kirdat K."/>
            <person name="Debbarma P."/>
            <person name="Narawade N."/>
            <person name="Suyal D."/>
            <person name="Thorat V."/>
            <person name="Shouche Y."/>
            <person name="Goel R."/>
            <person name="Yadav A."/>
        </authorList>
    </citation>
    <scope>NUCLEOTIDE SEQUENCE [LARGE SCALE GENOMIC DNA]</scope>
    <source>
        <strain evidence="2 3">PE08</strain>
    </source>
</reference>
<protein>
    <submittedName>
        <fullName evidence="2">Uncharacterized protein</fullName>
    </submittedName>
</protein>
<dbReference type="KEGG" id="plal:FXN65_15360"/>
<evidence type="ECO:0000313" key="3">
    <source>
        <dbReference type="Proteomes" id="UP000327179"/>
    </source>
</evidence>
<evidence type="ECO:0000313" key="2">
    <source>
        <dbReference type="EMBL" id="QEY63363.1"/>
    </source>
</evidence>
<keyword evidence="1" id="KW-1133">Transmembrane helix</keyword>
<dbReference type="AlphaFoldDB" id="A0A5J6QLQ5"/>